<evidence type="ECO:0000256" key="1">
    <source>
        <dbReference type="SAM" id="MobiDB-lite"/>
    </source>
</evidence>
<organism evidence="3 4">
    <name type="scientific">Corynebacterium poyangense</name>
    <dbReference type="NCBI Taxonomy" id="2684405"/>
    <lineage>
        <taxon>Bacteria</taxon>
        <taxon>Bacillati</taxon>
        <taxon>Actinomycetota</taxon>
        <taxon>Actinomycetes</taxon>
        <taxon>Mycobacteriales</taxon>
        <taxon>Corynebacteriaceae</taxon>
        <taxon>Corynebacterium</taxon>
    </lineage>
</organism>
<protein>
    <recommendedName>
        <fullName evidence="5">LGFP repeat-containing protein</fullName>
    </recommendedName>
</protein>
<reference evidence="3 4" key="1">
    <citation type="submission" date="2019-12" db="EMBL/GenBank/DDBJ databases">
        <title>Corynebacterium sp. nov., isolated from feces of the Anser Albifrons in China.</title>
        <authorList>
            <person name="Liu Q."/>
        </authorList>
    </citation>
    <scope>NUCLEOTIDE SEQUENCE [LARGE SCALE GENOMIC DNA]</scope>
    <source>
        <strain evidence="3 4">4H37-19</strain>
    </source>
</reference>
<feature type="region of interest" description="Disordered" evidence="1">
    <location>
        <begin position="28"/>
        <end position="67"/>
    </location>
</feature>
<feature type="region of interest" description="Disordered" evidence="1">
    <location>
        <begin position="115"/>
        <end position="139"/>
    </location>
</feature>
<accession>A0A7H0SM33</accession>
<feature type="compositionally biased region" description="Polar residues" evidence="1">
    <location>
        <begin position="52"/>
        <end position="67"/>
    </location>
</feature>
<name>A0A7H0SM33_9CORY</name>
<dbReference type="Pfam" id="PF08310">
    <property type="entry name" value="LGFP"/>
    <property type="match status" value="3"/>
</dbReference>
<dbReference type="GO" id="GO:0004623">
    <property type="term" value="F:phospholipase A2 activity"/>
    <property type="evidence" value="ECO:0007669"/>
    <property type="project" value="InterPro"/>
</dbReference>
<proteinExistence type="predicted"/>
<dbReference type="RefSeq" id="WP_187975061.1">
    <property type="nucleotide sequence ID" value="NZ_CP046884.1"/>
</dbReference>
<dbReference type="InterPro" id="IPR013207">
    <property type="entry name" value="LGFP"/>
</dbReference>
<evidence type="ECO:0000256" key="2">
    <source>
        <dbReference type="SAM" id="SignalP"/>
    </source>
</evidence>
<gene>
    <name evidence="3" type="ORF">GP475_02370</name>
</gene>
<evidence type="ECO:0000313" key="3">
    <source>
        <dbReference type="EMBL" id="QNQ89608.1"/>
    </source>
</evidence>
<dbReference type="InterPro" id="IPR036444">
    <property type="entry name" value="PLipase_A2_dom_sf"/>
</dbReference>
<sequence length="638" mass="70691">MHWRRTIFTLAISITLGVCADQSAVAAPSLTRDTDRQNNTSSQVEAFLGTEDSPTVDSESDSMSLSQPITPSYITNAVNEATYTDDPVSFGEVGGLTQEEVEAAQQIARETLADGNPKQTVSPGLMWSDRIGLPPGADKTTADQAEIEFARDKAERDAVEQARREGRLVGTDRSENCVSVPFNPHQVCGAIGERYQQLGGVTSWLLWPVSGEIMNPDGVGYRQEFKNGYIYWHPSTGAHAIAINNYRVWAKNGFETGWLGYPVGGEVPVKGSSPLEGELNGWVQQFQGGRLYRTPVTQGSRVAAITGEILKRWEAIGGPSSVLGFPVSDETAAPDNRGRFNVFQFGSLWWHPETGAWEVPQSVDTLWNLADGVTGPYGYPIGETKVNEYHIPYETPFQHDTLNIWTELDKDEWVQTPDGKTVSKLLLQIMGGNQASSRQGRAIGDEFTDPATGEKLKIVKEGKNSYGEDEIRLSNGKGSHVSTCSWSYHSLDSNPFVKVPTDYRYIACHMPRRYTPQNSPALKNYYINDEKLSLHDFCSISPDWWAAQTEEANPVSGNSPVADLRGPCARHDQCYEKMLKPGGVRSFEMRHECDKRLRADIFETSKPMGFEAANRVSTLYYLTVFHVQGTKPGSPRWP</sequence>
<dbReference type="Gene3D" id="1.20.90.10">
    <property type="entry name" value="Phospholipase A2 domain"/>
    <property type="match status" value="1"/>
</dbReference>
<dbReference type="GO" id="GO:0050482">
    <property type="term" value="P:arachidonate secretion"/>
    <property type="evidence" value="ECO:0007669"/>
    <property type="project" value="InterPro"/>
</dbReference>
<dbReference type="GO" id="GO:0006644">
    <property type="term" value="P:phospholipid metabolic process"/>
    <property type="evidence" value="ECO:0007669"/>
    <property type="project" value="InterPro"/>
</dbReference>
<evidence type="ECO:0008006" key="5">
    <source>
        <dbReference type="Google" id="ProtNLM"/>
    </source>
</evidence>
<dbReference type="AlphaFoldDB" id="A0A7H0SM33"/>
<dbReference type="Proteomes" id="UP000516320">
    <property type="component" value="Chromosome"/>
</dbReference>
<feature type="chain" id="PRO_5038883369" description="LGFP repeat-containing protein" evidence="2">
    <location>
        <begin position="21"/>
        <end position="638"/>
    </location>
</feature>
<keyword evidence="4" id="KW-1185">Reference proteome</keyword>
<evidence type="ECO:0000313" key="4">
    <source>
        <dbReference type="Proteomes" id="UP000516320"/>
    </source>
</evidence>
<dbReference type="EMBL" id="CP046884">
    <property type="protein sequence ID" value="QNQ89608.1"/>
    <property type="molecule type" value="Genomic_DNA"/>
</dbReference>
<feature type="signal peptide" evidence="2">
    <location>
        <begin position="1"/>
        <end position="20"/>
    </location>
</feature>
<dbReference type="KEGG" id="cpoy:GP475_02370"/>
<keyword evidence="2" id="KW-0732">Signal</keyword>